<dbReference type="AlphaFoldDB" id="A0A7X0EW17"/>
<organism evidence="1 2">
    <name type="scientific">Pseudomonas fluvialis</name>
    <dbReference type="NCBI Taxonomy" id="1793966"/>
    <lineage>
        <taxon>Bacteria</taxon>
        <taxon>Pseudomonadati</taxon>
        <taxon>Pseudomonadota</taxon>
        <taxon>Gammaproteobacteria</taxon>
        <taxon>Pseudomonadales</taxon>
        <taxon>Pseudomonadaceae</taxon>
        <taxon>Pseudomonas</taxon>
    </lineage>
</organism>
<evidence type="ECO:0000313" key="2">
    <source>
        <dbReference type="Proteomes" id="UP000557193"/>
    </source>
</evidence>
<reference evidence="1 2" key="1">
    <citation type="submission" date="2020-08" db="EMBL/GenBank/DDBJ databases">
        <title>Functional genomics of gut bacteria from endangered species of beetles.</title>
        <authorList>
            <person name="Carlos-Shanley C."/>
        </authorList>
    </citation>
    <scope>NUCLEOTIDE SEQUENCE [LARGE SCALE GENOMIC DNA]</scope>
    <source>
        <strain evidence="1 2">S00202</strain>
    </source>
</reference>
<keyword evidence="2" id="KW-1185">Reference proteome</keyword>
<dbReference type="EMBL" id="JACHLL010000006">
    <property type="protein sequence ID" value="MBB6343161.1"/>
    <property type="molecule type" value="Genomic_DNA"/>
</dbReference>
<gene>
    <name evidence="1" type="ORF">HNP49_003349</name>
</gene>
<protein>
    <recommendedName>
        <fullName evidence="3">DUF2175 domain-containing protein</fullName>
    </recommendedName>
</protein>
<name>A0A7X0EW17_9PSED</name>
<proteinExistence type="predicted"/>
<dbReference type="RefSeq" id="WP_184685157.1">
    <property type="nucleotide sequence ID" value="NZ_JACHLL010000006.1"/>
</dbReference>
<evidence type="ECO:0008006" key="3">
    <source>
        <dbReference type="Google" id="ProtNLM"/>
    </source>
</evidence>
<accession>A0A7X0EW17</accession>
<evidence type="ECO:0000313" key="1">
    <source>
        <dbReference type="EMBL" id="MBB6343161.1"/>
    </source>
</evidence>
<comment type="caution">
    <text evidence="1">The sequence shown here is derived from an EMBL/GenBank/DDBJ whole genome shotgun (WGS) entry which is preliminary data.</text>
</comment>
<dbReference type="Proteomes" id="UP000557193">
    <property type="component" value="Unassembled WGS sequence"/>
</dbReference>
<sequence length="79" mass="8979">MRCMYCELNLVGHSEVTSIPGQGLAHYNCFITAQFQNRRFRGLDIAALSDGCLEQLKELVVTEMNERNRDEAGPDIELF</sequence>